<evidence type="ECO:0000256" key="1">
    <source>
        <dbReference type="ARBA" id="ARBA00008791"/>
    </source>
</evidence>
<dbReference type="PANTHER" id="PTHR46268:SF6">
    <property type="entry name" value="UNIVERSAL STRESS PROTEIN UP12"/>
    <property type="match status" value="1"/>
</dbReference>
<evidence type="ECO:0000313" key="3">
    <source>
        <dbReference type="EMBL" id="MBB5157529.1"/>
    </source>
</evidence>
<name>A0A840QFZ4_9PSEU</name>
<protein>
    <submittedName>
        <fullName evidence="3">Nucleotide-binding universal stress UspA family protein</fullName>
    </submittedName>
</protein>
<sequence length="280" mass="29138">MTEMATPDQPVVVGVDGSESSGKAAFWAAAEASRRNAALQLVIVNDDPARVDYAEQAVHKIAAKCRVQTPEVELTAEVAPGHPVEELLRRSATAQLVVLGARGHGGFTDALLGGVSTGVATHASCPVVIVRKDIPTTVGPVVVGVDDSPCSQEALRFAFAAAARLGTDLVVMQAWHEEGLLAVPLTPPDRERVQRDIEHSLAKQTASLREQNPKVRTREVAQRGHPVAALTDAARDARLLVVGHRGGGGFDGLFLGSVAAGVLHHAPCPVAVVRAAAGAS</sequence>
<dbReference type="Gene3D" id="3.40.50.620">
    <property type="entry name" value="HUPs"/>
    <property type="match status" value="2"/>
</dbReference>
<keyword evidence="4" id="KW-1185">Reference proteome</keyword>
<comment type="caution">
    <text evidence="3">The sequence shown here is derived from an EMBL/GenBank/DDBJ whole genome shotgun (WGS) entry which is preliminary data.</text>
</comment>
<accession>A0A840QFZ4</accession>
<dbReference type="AlphaFoldDB" id="A0A840QFZ4"/>
<comment type="similarity">
    <text evidence="1">Belongs to the universal stress protein A family.</text>
</comment>
<dbReference type="InterPro" id="IPR006015">
    <property type="entry name" value="Universal_stress_UspA"/>
</dbReference>
<dbReference type="PRINTS" id="PR01438">
    <property type="entry name" value="UNVRSLSTRESS"/>
</dbReference>
<dbReference type="InterPro" id="IPR014729">
    <property type="entry name" value="Rossmann-like_a/b/a_fold"/>
</dbReference>
<dbReference type="Proteomes" id="UP000584374">
    <property type="component" value="Unassembled WGS sequence"/>
</dbReference>
<evidence type="ECO:0000259" key="2">
    <source>
        <dbReference type="Pfam" id="PF00582"/>
    </source>
</evidence>
<dbReference type="Pfam" id="PF00582">
    <property type="entry name" value="Usp"/>
    <property type="match status" value="2"/>
</dbReference>
<feature type="domain" description="UspA" evidence="2">
    <location>
        <begin position="10"/>
        <end position="131"/>
    </location>
</feature>
<feature type="domain" description="UspA" evidence="2">
    <location>
        <begin position="140"/>
        <end position="274"/>
    </location>
</feature>
<evidence type="ECO:0000313" key="4">
    <source>
        <dbReference type="Proteomes" id="UP000584374"/>
    </source>
</evidence>
<gene>
    <name evidence="3" type="ORF">BJ970_005063</name>
</gene>
<dbReference type="EMBL" id="JACHIW010000001">
    <property type="protein sequence ID" value="MBB5157529.1"/>
    <property type="molecule type" value="Genomic_DNA"/>
</dbReference>
<proteinExistence type="inferred from homology"/>
<dbReference type="InterPro" id="IPR006016">
    <property type="entry name" value="UspA"/>
</dbReference>
<dbReference type="SUPFAM" id="SSF52402">
    <property type="entry name" value="Adenine nucleotide alpha hydrolases-like"/>
    <property type="match status" value="2"/>
</dbReference>
<organism evidence="3 4">
    <name type="scientific">Saccharopolyspora phatthalungensis</name>
    <dbReference type="NCBI Taxonomy" id="664693"/>
    <lineage>
        <taxon>Bacteria</taxon>
        <taxon>Bacillati</taxon>
        <taxon>Actinomycetota</taxon>
        <taxon>Actinomycetes</taxon>
        <taxon>Pseudonocardiales</taxon>
        <taxon>Pseudonocardiaceae</taxon>
        <taxon>Saccharopolyspora</taxon>
    </lineage>
</organism>
<dbReference type="PANTHER" id="PTHR46268">
    <property type="entry name" value="STRESS RESPONSE PROTEIN NHAX"/>
    <property type="match status" value="1"/>
</dbReference>
<reference evidence="3 4" key="1">
    <citation type="submission" date="2020-08" db="EMBL/GenBank/DDBJ databases">
        <title>Sequencing the genomes of 1000 actinobacteria strains.</title>
        <authorList>
            <person name="Klenk H.-P."/>
        </authorList>
    </citation>
    <scope>NUCLEOTIDE SEQUENCE [LARGE SCALE GENOMIC DNA]</scope>
    <source>
        <strain evidence="3 4">DSM 45584</strain>
    </source>
</reference>